<evidence type="ECO:0000259" key="1">
    <source>
        <dbReference type="Pfam" id="PF14243"/>
    </source>
</evidence>
<protein>
    <recommendedName>
        <fullName evidence="1">ATP-grasp domain-containing protein</fullName>
    </recommendedName>
</protein>
<reference evidence="2 3" key="1">
    <citation type="submission" date="2018-07" db="EMBL/GenBank/DDBJ databases">
        <title>Genomic Encyclopedia of Type Strains, Phase III (KMG-III): the genomes of soil and plant-associated and newly described type strains.</title>
        <authorList>
            <person name="Whitman W."/>
        </authorList>
    </citation>
    <scope>NUCLEOTIDE SEQUENCE [LARGE SCALE GENOMIC DNA]</scope>
    <source>
        <strain evidence="2 3">CECT 7958</strain>
    </source>
</reference>
<dbReference type="RefSeq" id="WP_245935457.1">
    <property type="nucleotide sequence ID" value="NZ_QPJO01000026.1"/>
</dbReference>
<comment type="caution">
    <text evidence="2">The sequence shown here is derived from an EMBL/GenBank/DDBJ whole genome shotgun (WGS) entry which is preliminary data.</text>
</comment>
<name>A0A368ZBI8_9FLAO</name>
<dbReference type="Pfam" id="PF14243">
    <property type="entry name" value="R2K_3"/>
    <property type="match status" value="1"/>
</dbReference>
<organism evidence="2 3">
    <name type="scientific">Winogradskyella arenosi</name>
    <dbReference type="NCBI Taxonomy" id="533325"/>
    <lineage>
        <taxon>Bacteria</taxon>
        <taxon>Pseudomonadati</taxon>
        <taxon>Bacteroidota</taxon>
        <taxon>Flavobacteriia</taxon>
        <taxon>Flavobacteriales</taxon>
        <taxon>Flavobacteriaceae</taxon>
        <taxon>Winogradskyella</taxon>
    </lineage>
</organism>
<dbReference type="Proteomes" id="UP000253436">
    <property type="component" value="Unassembled WGS sequence"/>
</dbReference>
<dbReference type="AlphaFoldDB" id="A0A368ZBI8"/>
<feature type="domain" description="ATP-grasp" evidence="1">
    <location>
        <begin position="141"/>
        <end position="290"/>
    </location>
</feature>
<evidence type="ECO:0000313" key="3">
    <source>
        <dbReference type="Proteomes" id="UP000253436"/>
    </source>
</evidence>
<gene>
    <name evidence="2" type="ORF">DFQ08_1261</name>
</gene>
<accession>A0A368ZBI8</accession>
<proteinExistence type="predicted"/>
<feature type="non-terminal residue" evidence="2">
    <location>
        <position position="1"/>
    </location>
</feature>
<sequence length="308" mass="36137">RSTQFARPMKIIFNDSVIDNKIVEPDYESEFNSAKENGFETEIFSFEEIEDGNINNALKLIKTCGKIELGIYRGWMMTPKIYEQFYNGLLKKNIQLINNPTEYKHCHYLPESYDKIINETPKSNWTKNISENSILELSSEFGDKPIIVKDYVKSEKHNWNDACFIPNASDKNKVLEIVNRFIELRGDYLNDGIVFREFIDLEFLTEHSKSKMPLTKEFRIVFLNKKVVQIFNYWDEGNYDSEKPDIDFFQNIAENIESNFFTMDVAKKKNGGWIIMELGDGQVAGLPNNANRNKYYYELNKNCVEHRV</sequence>
<evidence type="ECO:0000313" key="2">
    <source>
        <dbReference type="EMBL" id="RCW88567.1"/>
    </source>
</evidence>
<dbReference type="EMBL" id="QPJO01000026">
    <property type="protein sequence ID" value="RCW88567.1"/>
    <property type="molecule type" value="Genomic_DNA"/>
</dbReference>
<keyword evidence="3" id="KW-1185">Reference proteome</keyword>
<dbReference type="InterPro" id="IPR025643">
    <property type="entry name" value="R2K_3"/>
</dbReference>